<feature type="region of interest" description="Disordered" evidence="1">
    <location>
        <begin position="193"/>
        <end position="233"/>
    </location>
</feature>
<comment type="caution">
    <text evidence="4">The sequence shown here is derived from an EMBL/GenBank/DDBJ whole genome shotgun (WGS) entry which is preliminary data.</text>
</comment>
<evidence type="ECO:0000256" key="1">
    <source>
        <dbReference type="SAM" id="MobiDB-lite"/>
    </source>
</evidence>
<accession>A0ABN9XB51</accession>
<feature type="chain" id="PRO_5046924756" description="Ricin B lectin domain-containing protein" evidence="2">
    <location>
        <begin position="22"/>
        <end position="329"/>
    </location>
</feature>
<keyword evidence="2" id="KW-0732">Signal</keyword>
<protein>
    <recommendedName>
        <fullName evidence="3">Ricin B lectin domain-containing protein</fullName>
    </recommendedName>
</protein>
<organism evidence="4 5">
    <name type="scientific">Prorocentrum cordatum</name>
    <dbReference type="NCBI Taxonomy" id="2364126"/>
    <lineage>
        <taxon>Eukaryota</taxon>
        <taxon>Sar</taxon>
        <taxon>Alveolata</taxon>
        <taxon>Dinophyceae</taxon>
        <taxon>Prorocentrales</taxon>
        <taxon>Prorocentraceae</taxon>
        <taxon>Prorocentrum</taxon>
    </lineage>
</organism>
<proteinExistence type="predicted"/>
<sequence length="329" mass="35125">MARAAPALVLAVAAAPKGALAASLCMDLPNWRDIQRGSGGAVQVWDCLMSDQPGLSEFARENQQWLVPACTGGPQQIHSQVWEWLCLDLAGGDTTNGNAVEAWECNGLENQQWVFGDDYHIRYFADQGKCVDAGDMSEGTQLTIWDCNGLSQQNWGYDSDGYMKTIFLSDSRRLHVPTPGHLRGAHNSSTAAAALAAAGAPRSTSGQQEEARTPRADRVAEQRGSAHNLTSSPCPVDPRQRACNPGDAGQSFSLEAVCDCQFDSFCRAECPAPHGADCWICTGGGCPGGGLGRDFESAVAKAYPGCQPCNVPNGGGFDWKLYSIEDHHC</sequence>
<dbReference type="EMBL" id="CAUYUJ010020215">
    <property type="protein sequence ID" value="CAK0896626.1"/>
    <property type="molecule type" value="Genomic_DNA"/>
</dbReference>
<evidence type="ECO:0000256" key="2">
    <source>
        <dbReference type="SAM" id="SignalP"/>
    </source>
</evidence>
<dbReference type="PROSITE" id="PS50231">
    <property type="entry name" value="RICIN_B_LECTIN"/>
    <property type="match status" value="1"/>
</dbReference>
<dbReference type="CDD" id="cd00161">
    <property type="entry name" value="beta-trefoil_Ricin-like"/>
    <property type="match status" value="1"/>
</dbReference>
<keyword evidence="5" id="KW-1185">Reference proteome</keyword>
<evidence type="ECO:0000259" key="3">
    <source>
        <dbReference type="SMART" id="SM00458"/>
    </source>
</evidence>
<dbReference type="SMART" id="SM00458">
    <property type="entry name" value="RICIN"/>
    <property type="match status" value="1"/>
</dbReference>
<dbReference type="SUPFAM" id="SSF50370">
    <property type="entry name" value="Ricin B-like lectins"/>
    <property type="match status" value="1"/>
</dbReference>
<feature type="signal peptide" evidence="2">
    <location>
        <begin position="1"/>
        <end position="21"/>
    </location>
</feature>
<dbReference type="Gene3D" id="2.80.10.50">
    <property type="match status" value="2"/>
</dbReference>
<evidence type="ECO:0000313" key="4">
    <source>
        <dbReference type="EMBL" id="CAK0896626.1"/>
    </source>
</evidence>
<name>A0ABN9XB51_9DINO</name>
<dbReference type="Proteomes" id="UP001189429">
    <property type="component" value="Unassembled WGS sequence"/>
</dbReference>
<gene>
    <name evidence="4" type="ORF">PCOR1329_LOCUS75038</name>
</gene>
<dbReference type="Pfam" id="PF00652">
    <property type="entry name" value="Ricin_B_lectin"/>
    <property type="match status" value="1"/>
</dbReference>
<dbReference type="InterPro" id="IPR035992">
    <property type="entry name" value="Ricin_B-like_lectins"/>
</dbReference>
<feature type="domain" description="Ricin B lectin" evidence="3">
    <location>
        <begin position="73"/>
        <end position="255"/>
    </location>
</feature>
<feature type="compositionally biased region" description="Basic and acidic residues" evidence="1">
    <location>
        <begin position="209"/>
        <end position="221"/>
    </location>
</feature>
<reference evidence="4" key="1">
    <citation type="submission" date="2023-10" db="EMBL/GenBank/DDBJ databases">
        <authorList>
            <person name="Chen Y."/>
            <person name="Shah S."/>
            <person name="Dougan E. K."/>
            <person name="Thang M."/>
            <person name="Chan C."/>
        </authorList>
    </citation>
    <scope>NUCLEOTIDE SEQUENCE [LARGE SCALE GENOMIC DNA]</scope>
</reference>
<dbReference type="InterPro" id="IPR000772">
    <property type="entry name" value="Ricin_B_lectin"/>
</dbReference>
<evidence type="ECO:0000313" key="5">
    <source>
        <dbReference type="Proteomes" id="UP001189429"/>
    </source>
</evidence>